<protein>
    <submittedName>
        <fullName evidence="1">Uncharacterized protein</fullName>
    </submittedName>
</protein>
<gene>
    <name evidence="1" type="ORF">PV328_000989</name>
</gene>
<name>A0AA39KX61_9HYME</name>
<proteinExistence type="predicted"/>
<reference evidence="1" key="1">
    <citation type="journal article" date="2023" name="bioRxiv">
        <title>Scaffold-level genome assemblies of two parasitoid biocontrol wasps reveal the parthenogenesis mechanism and an associated novel virus.</title>
        <authorList>
            <person name="Inwood S."/>
            <person name="Skelly J."/>
            <person name="Guhlin J."/>
            <person name="Harrop T."/>
            <person name="Goldson S."/>
            <person name="Dearden P."/>
        </authorList>
    </citation>
    <scope>NUCLEOTIDE SEQUENCE</scope>
    <source>
        <strain evidence="1">Irish</strain>
        <tissue evidence="1">Whole body</tissue>
    </source>
</reference>
<dbReference type="Proteomes" id="UP001168990">
    <property type="component" value="Unassembled WGS sequence"/>
</dbReference>
<accession>A0AA39KX61</accession>
<reference evidence="1" key="2">
    <citation type="submission" date="2023-03" db="EMBL/GenBank/DDBJ databases">
        <authorList>
            <person name="Inwood S.N."/>
            <person name="Skelly J.G."/>
            <person name="Guhlin J."/>
            <person name="Harrop T.W.R."/>
            <person name="Goldson S.G."/>
            <person name="Dearden P.K."/>
        </authorList>
    </citation>
    <scope>NUCLEOTIDE SEQUENCE</scope>
    <source>
        <strain evidence="1">Irish</strain>
        <tissue evidence="1">Whole body</tissue>
    </source>
</reference>
<comment type="caution">
    <text evidence="1">The sequence shown here is derived from an EMBL/GenBank/DDBJ whole genome shotgun (WGS) entry which is preliminary data.</text>
</comment>
<dbReference type="AlphaFoldDB" id="A0AA39KX61"/>
<evidence type="ECO:0000313" key="1">
    <source>
        <dbReference type="EMBL" id="KAK0176891.1"/>
    </source>
</evidence>
<organism evidence="1 2">
    <name type="scientific">Microctonus aethiopoides</name>
    <dbReference type="NCBI Taxonomy" id="144406"/>
    <lineage>
        <taxon>Eukaryota</taxon>
        <taxon>Metazoa</taxon>
        <taxon>Ecdysozoa</taxon>
        <taxon>Arthropoda</taxon>
        <taxon>Hexapoda</taxon>
        <taxon>Insecta</taxon>
        <taxon>Pterygota</taxon>
        <taxon>Neoptera</taxon>
        <taxon>Endopterygota</taxon>
        <taxon>Hymenoptera</taxon>
        <taxon>Apocrita</taxon>
        <taxon>Ichneumonoidea</taxon>
        <taxon>Braconidae</taxon>
        <taxon>Euphorinae</taxon>
        <taxon>Microctonus</taxon>
    </lineage>
</organism>
<evidence type="ECO:0000313" key="2">
    <source>
        <dbReference type="Proteomes" id="UP001168990"/>
    </source>
</evidence>
<sequence length="159" mass="18622">MLVHELGFLKQGIRCLGYELNSLKLDIFFRSDIFPSYCFYLQLKKFTPIISLYRSISRKFEMFTESCLFDIRNYIVMVESKTFCKSPCLHKQKGTSYCKTAISGVPKLLYFSNTSFDRIQNSLNEKLVLHLYVESYLIFVQHALGRGKYILEAEISKFS</sequence>
<keyword evidence="2" id="KW-1185">Reference proteome</keyword>
<dbReference type="EMBL" id="JAQQBS010000001">
    <property type="protein sequence ID" value="KAK0176891.1"/>
    <property type="molecule type" value="Genomic_DNA"/>
</dbReference>